<dbReference type="AlphaFoldDB" id="A0A4U6XCE8"/>
<sequence>MDSPARAYAHLDLEADGTFCYGRAAEVLWIRAAGLALKAVKEFVLNMTMVPGALSPRVFDLGHD</sequence>
<comment type="caution">
    <text evidence="1">The sequence shown here is derived from an EMBL/GenBank/DDBJ whole genome shotgun (WGS) entry which is preliminary data.</text>
</comment>
<accession>A0A4U6XCE8</accession>
<proteinExistence type="predicted"/>
<evidence type="ECO:0000313" key="2">
    <source>
        <dbReference type="Proteomes" id="UP000310108"/>
    </source>
</evidence>
<organism evidence="1 2">
    <name type="scientific">Colletotrichum tanaceti</name>
    <dbReference type="NCBI Taxonomy" id="1306861"/>
    <lineage>
        <taxon>Eukaryota</taxon>
        <taxon>Fungi</taxon>
        <taxon>Dikarya</taxon>
        <taxon>Ascomycota</taxon>
        <taxon>Pezizomycotina</taxon>
        <taxon>Sordariomycetes</taxon>
        <taxon>Hypocreomycetidae</taxon>
        <taxon>Glomerellales</taxon>
        <taxon>Glomerellaceae</taxon>
        <taxon>Colletotrichum</taxon>
        <taxon>Colletotrichum destructivum species complex</taxon>
    </lineage>
</organism>
<reference evidence="1 2" key="1">
    <citation type="journal article" date="2019" name="PLoS ONE">
        <title>Comparative genome analysis indicates high evolutionary potential of pathogenicity genes in Colletotrichum tanaceti.</title>
        <authorList>
            <person name="Lelwala R.V."/>
            <person name="Korhonen P.K."/>
            <person name="Young N.D."/>
            <person name="Scott J.B."/>
            <person name="Ades P.A."/>
            <person name="Gasser R.B."/>
            <person name="Taylor P.W.J."/>
        </authorList>
    </citation>
    <scope>NUCLEOTIDE SEQUENCE [LARGE SCALE GENOMIC DNA]</scope>
    <source>
        <strain evidence="1">BRIP57314</strain>
    </source>
</reference>
<dbReference type="EMBL" id="PJEX01000211">
    <property type="protein sequence ID" value="TKW52983.1"/>
    <property type="molecule type" value="Genomic_DNA"/>
</dbReference>
<evidence type="ECO:0000313" key="1">
    <source>
        <dbReference type="EMBL" id="TKW52983.1"/>
    </source>
</evidence>
<dbReference type="Proteomes" id="UP000310108">
    <property type="component" value="Unassembled WGS sequence"/>
</dbReference>
<keyword evidence="2" id="KW-1185">Reference proteome</keyword>
<gene>
    <name evidence="1" type="ORF">CTA1_12521</name>
</gene>
<protein>
    <submittedName>
        <fullName evidence="1">Uncharacterized protein</fullName>
    </submittedName>
</protein>
<name>A0A4U6XCE8_9PEZI</name>